<feature type="chain" id="PRO_5004975608" evidence="2">
    <location>
        <begin position="27"/>
        <end position="427"/>
    </location>
</feature>
<dbReference type="EMBL" id="ASPP01005621">
    <property type="protein sequence ID" value="ETO30208.1"/>
    <property type="molecule type" value="Genomic_DNA"/>
</dbReference>
<evidence type="ECO:0000256" key="2">
    <source>
        <dbReference type="SAM" id="SignalP"/>
    </source>
</evidence>
<name>X6NWE9_RETFI</name>
<feature type="compositionally biased region" description="Low complexity" evidence="1">
    <location>
        <begin position="71"/>
        <end position="82"/>
    </location>
</feature>
<keyword evidence="4" id="KW-1185">Reference proteome</keyword>
<sequence length="427" mass="47854">MKITYIFLSKFRKLAWLLFAARTFYTENTAIEKKSSYRMTELNTESLRLLQALNKRLKRCHKRINGVDLSSSPLELSPISSPRQTSTTSTNSDNGQSNGMKKKQNSKLIIEESHTNDNTVTAGTLIAEDGPDQHHTDRIQNSISSTFSPKAKAKTPKFTASITPNVLNSPQTKAKSPTQKPQTNVTLSGGKPSTDMPVDVANELTELLLVAKQMIDLIDGLNSGSMSINDGSEFVFFFFFFFFVDRWNEDAQEILYELYNAYLDEYGIAPSANYLLRYGKQRGVKINYAQAKEFVENINLLGRIRRNNELKQELEHEEEQDQMILKSSSNPIATKEPKKVGFDFNRNEVTSIDNDYTETKHSLEKKGMNSNKANSNDNDNDNDNDNGSANPNANSDSNVNGNANSNVPKTHIAAHKDLNTPTSCCVH</sequence>
<reference evidence="3 4" key="1">
    <citation type="journal article" date="2013" name="Curr. Biol.">
        <title>The Genome of the Foraminiferan Reticulomyxa filosa.</title>
        <authorList>
            <person name="Glockner G."/>
            <person name="Hulsmann N."/>
            <person name="Schleicher M."/>
            <person name="Noegel A.A."/>
            <person name="Eichinger L."/>
            <person name="Gallinger C."/>
            <person name="Pawlowski J."/>
            <person name="Sierra R."/>
            <person name="Euteneuer U."/>
            <person name="Pillet L."/>
            <person name="Moustafa A."/>
            <person name="Platzer M."/>
            <person name="Groth M."/>
            <person name="Szafranski K."/>
            <person name="Schliwa M."/>
        </authorList>
    </citation>
    <scope>NUCLEOTIDE SEQUENCE [LARGE SCALE GENOMIC DNA]</scope>
</reference>
<gene>
    <name evidence="3" type="ORF">RFI_06912</name>
</gene>
<evidence type="ECO:0000313" key="3">
    <source>
        <dbReference type="EMBL" id="ETO30208.1"/>
    </source>
</evidence>
<accession>X6NWE9</accession>
<dbReference type="AlphaFoldDB" id="X6NWE9"/>
<feature type="region of interest" description="Disordered" evidence="1">
    <location>
        <begin position="364"/>
        <end position="407"/>
    </location>
</feature>
<protein>
    <submittedName>
        <fullName evidence="3">FNIP repeat-containing protein</fullName>
    </submittedName>
</protein>
<feature type="compositionally biased region" description="Low complexity" evidence="1">
    <location>
        <begin position="385"/>
        <end position="407"/>
    </location>
</feature>
<feature type="region of interest" description="Disordered" evidence="1">
    <location>
        <begin position="71"/>
        <end position="104"/>
    </location>
</feature>
<proteinExistence type="predicted"/>
<feature type="signal peptide" evidence="2">
    <location>
        <begin position="1"/>
        <end position="26"/>
    </location>
</feature>
<keyword evidence="2" id="KW-0732">Signal</keyword>
<evidence type="ECO:0000313" key="4">
    <source>
        <dbReference type="Proteomes" id="UP000023152"/>
    </source>
</evidence>
<comment type="caution">
    <text evidence="3">The sequence shown here is derived from an EMBL/GenBank/DDBJ whole genome shotgun (WGS) entry which is preliminary data.</text>
</comment>
<organism evidence="3 4">
    <name type="scientific">Reticulomyxa filosa</name>
    <dbReference type="NCBI Taxonomy" id="46433"/>
    <lineage>
        <taxon>Eukaryota</taxon>
        <taxon>Sar</taxon>
        <taxon>Rhizaria</taxon>
        <taxon>Retaria</taxon>
        <taxon>Foraminifera</taxon>
        <taxon>Monothalamids</taxon>
        <taxon>Reticulomyxidae</taxon>
        <taxon>Reticulomyxa</taxon>
    </lineage>
</organism>
<dbReference type="Proteomes" id="UP000023152">
    <property type="component" value="Unassembled WGS sequence"/>
</dbReference>
<feature type="compositionally biased region" description="Polar residues" evidence="1">
    <location>
        <begin position="83"/>
        <end position="99"/>
    </location>
</feature>
<feature type="region of interest" description="Disordered" evidence="1">
    <location>
        <begin position="162"/>
        <end position="194"/>
    </location>
</feature>
<evidence type="ECO:0000256" key="1">
    <source>
        <dbReference type="SAM" id="MobiDB-lite"/>
    </source>
</evidence>
<feature type="compositionally biased region" description="Polar residues" evidence="1">
    <location>
        <begin position="162"/>
        <end position="187"/>
    </location>
</feature>